<dbReference type="SMART" id="SM00737">
    <property type="entry name" value="ML"/>
    <property type="match status" value="1"/>
</dbReference>
<feature type="chain" id="PRO_5045674757" description="MD-2-related lipid-recognition domain-containing protein" evidence="1">
    <location>
        <begin position="19"/>
        <end position="160"/>
    </location>
</feature>
<dbReference type="SUPFAM" id="SSF81296">
    <property type="entry name" value="E set domains"/>
    <property type="match status" value="1"/>
</dbReference>
<feature type="domain" description="MD-2-related lipid-recognition" evidence="2">
    <location>
        <begin position="23"/>
        <end position="154"/>
    </location>
</feature>
<name>A0ABP1QE15_9HEXA</name>
<evidence type="ECO:0000313" key="4">
    <source>
        <dbReference type="Proteomes" id="UP001642540"/>
    </source>
</evidence>
<reference evidence="3 4" key="1">
    <citation type="submission" date="2024-08" db="EMBL/GenBank/DDBJ databases">
        <authorList>
            <person name="Cucini C."/>
            <person name="Frati F."/>
        </authorList>
    </citation>
    <scope>NUCLEOTIDE SEQUENCE [LARGE SCALE GENOMIC DNA]</scope>
</reference>
<evidence type="ECO:0000313" key="3">
    <source>
        <dbReference type="EMBL" id="CAL8099641.1"/>
    </source>
</evidence>
<feature type="signal peptide" evidence="1">
    <location>
        <begin position="1"/>
        <end position="18"/>
    </location>
</feature>
<dbReference type="InterPro" id="IPR003172">
    <property type="entry name" value="ML_dom"/>
</dbReference>
<evidence type="ECO:0000259" key="2">
    <source>
        <dbReference type="SMART" id="SM00737"/>
    </source>
</evidence>
<dbReference type="Gene3D" id="2.60.40.770">
    <property type="match status" value="1"/>
</dbReference>
<dbReference type="Proteomes" id="UP001642540">
    <property type="component" value="Unassembled WGS sequence"/>
</dbReference>
<dbReference type="Pfam" id="PF02221">
    <property type="entry name" value="E1_DerP2_DerF2"/>
    <property type="match status" value="1"/>
</dbReference>
<keyword evidence="4" id="KW-1185">Reference proteome</keyword>
<protein>
    <recommendedName>
        <fullName evidence="2">MD-2-related lipid-recognition domain-containing protein</fullName>
    </recommendedName>
</protein>
<keyword evidence="1" id="KW-0732">Signal</keyword>
<dbReference type="InterPro" id="IPR014756">
    <property type="entry name" value="Ig_E-set"/>
</dbReference>
<dbReference type="EMBL" id="CAXLJM020000032">
    <property type="protein sequence ID" value="CAL8099641.1"/>
    <property type="molecule type" value="Genomic_DNA"/>
</dbReference>
<proteinExistence type="predicted"/>
<organism evidence="3 4">
    <name type="scientific">Orchesella dallaii</name>
    <dbReference type="NCBI Taxonomy" id="48710"/>
    <lineage>
        <taxon>Eukaryota</taxon>
        <taxon>Metazoa</taxon>
        <taxon>Ecdysozoa</taxon>
        <taxon>Arthropoda</taxon>
        <taxon>Hexapoda</taxon>
        <taxon>Collembola</taxon>
        <taxon>Entomobryomorpha</taxon>
        <taxon>Entomobryoidea</taxon>
        <taxon>Orchesellidae</taxon>
        <taxon>Orchesellinae</taxon>
        <taxon>Orchesella</taxon>
    </lineage>
</organism>
<sequence>MKTVLFWVLVGSVALVAAEVIENTACDRGRDANILSDLSEITVDPCPEAENGEPCKLYKGSNATVSFKFTPNTTPTRMKSTISWVKGNTDLTFRAMRPDACLYMECPVKPNEENIFSATLNLGTQLPTGLYPLKVKLQELRGRKRVFACQLFRIRLTDPE</sequence>
<comment type="caution">
    <text evidence="3">The sequence shown here is derived from an EMBL/GenBank/DDBJ whole genome shotgun (WGS) entry which is preliminary data.</text>
</comment>
<gene>
    <name evidence="3" type="ORF">ODALV1_LOCUS10299</name>
</gene>
<evidence type="ECO:0000256" key="1">
    <source>
        <dbReference type="SAM" id="SignalP"/>
    </source>
</evidence>
<accession>A0ABP1QE15</accession>